<dbReference type="PANTHER" id="PTHR46727:SF1">
    <property type="entry name" value="E3 SUMO-PROTEIN LIGASE CBX4"/>
    <property type="match status" value="1"/>
</dbReference>
<evidence type="ECO:0000256" key="1">
    <source>
        <dbReference type="SAM" id="MobiDB-lite"/>
    </source>
</evidence>
<organism evidence="2 3">
    <name type="scientific">Phrynosoma platyrhinos</name>
    <name type="common">Desert horned lizard</name>
    <dbReference type="NCBI Taxonomy" id="52577"/>
    <lineage>
        <taxon>Eukaryota</taxon>
        <taxon>Metazoa</taxon>
        <taxon>Chordata</taxon>
        <taxon>Craniata</taxon>
        <taxon>Vertebrata</taxon>
        <taxon>Euteleostomi</taxon>
        <taxon>Lepidosauria</taxon>
        <taxon>Squamata</taxon>
        <taxon>Bifurcata</taxon>
        <taxon>Unidentata</taxon>
        <taxon>Episquamata</taxon>
        <taxon>Toxicofera</taxon>
        <taxon>Iguania</taxon>
        <taxon>Phrynosomatidae</taxon>
        <taxon>Phrynosomatinae</taxon>
        <taxon>Phrynosoma</taxon>
    </lineage>
</organism>
<comment type="caution">
    <text evidence="2">The sequence shown here is derived from an EMBL/GenBank/DDBJ whole genome shotgun (WGS) entry which is preliminary data.</text>
</comment>
<feature type="compositionally biased region" description="Basic and acidic residues" evidence="1">
    <location>
        <begin position="421"/>
        <end position="433"/>
    </location>
</feature>
<feature type="region of interest" description="Disordered" evidence="1">
    <location>
        <begin position="490"/>
        <end position="531"/>
    </location>
</feature>
<sequence length="562" mass="62373">MLAPRKGRARLSQSLRSRSRKDPRPSRPGDPPARRPPDTLSWTCVRESCVRESFPWRGPSAGLIWKGERQEQLMGYRKRGPKPKPLVVQLPSFARRSNVLSGLQDPVMENRPKMDLGGSGKNQQQQQQHQQQHQYELNSKKHHQYQPNSKESNMKHQSHSKGKYYYQLNSKKHHHYQPDPKMYEPHYQPSSKEPQQGQACLDHSKSPLMSQSDKWSHGSTKSLLNPVKNLGGLEGKSGAEKNLSSGTGPPPPPPPLPPRDGVTSNGIGGKMKIVKNKNKNGRIVIVMSKYMENGMQAVKIKSGESHKKRVAEDRTPKKSSEERPESWKRPGEERWPGSNPKDKPGTEASHMPAELGTGPPKTSPAPGQEVPIPTEQQPLPLTAKAHPAPWALDPSQREHSATTVGLNLSPSCVSGGSRKRCLSEPHGDKEGGKKRLTSRSISAPTPCLSPSILERPEPPALPASQPEVILLDSDLDEPIDLRCVKARGDSETSLVQVKPEVPPAPTDKPVPEPQKPVERFEVEAEEDEEEPLQEFKPFFGNIIITDVTANCLTVTFKEYVTV</sequence>
<feature type="compositionally biased region" description="Polar residues" evidence="1">
    <location>
        <begin position="207"/>
        <end position="223"/>
    </location>
</feature>
<dbReference type="InterPro" id="IPR043531">
    <property type="entry name" value="CBX4"/>
</dbReference>
<dbReference type="PANTHER" id="PTHR46727">
    <property type="entry name" value="E3 SUMO-PROTEIN LIGASE CBX4"/>
    <property type="match status" value="1"/>
</dbReference>
<reference evidence="2 3" key="1">
    <citation type="journal article" date="2022" name="Gigascience">
        <title>A chromosome-level genome assembly and annotation of the desert horned lizard, Phrynosoma platyrhinos, provides insight into chromosomal rearrangements among reptiles.</title>
        <authorList>
            <person name="Koochekian N."/>
            <person name="Ascanio A."/>
            <person name="Farleigh K."/>
            <person name="Card D.C."/>
            <person name="Schield D.R."/>
            <person name="Castoe T.A."/>
            <person name="Jezkova T."/>
        </authorList>
    </citation>
    <scope>NUCLEOTIDE SEQUENCE [LARGE SCALE GENOMIC DNA]</scope>
    <source>
        <strain evidence="2">NK-2021</strain>
    </source>
</reference>
<feature type="compositionally biased region" description="Pro residues" evidence="1">
    <location>
        <begin position="248"/>
        <end position="258"/>
    </location>
</feature>
<dbReference type="Pfam" id="PF17218">
    <property type="entry name" value="CBX7_C"/>
    <property type="match status" value="1"/>
</dbReference>
<evidence type="ECO:0000313" key="2">
    <source>
        <dbReference type="EMBL" id="KAH0629371.1"/>
    </source>
</evidence>
<keyword evidence="3" id="KW-1185">Reference proteome</keyword>
<name>A0ABQ7THZ4_PHRPL</name>
<proteinExistence type="predicted"/>
<evidence type="ECO:0008006" key="4">
    <source>
        <dbReference type="Google" id="ProtNLM"/>
    </source>
</evidence>
<dbReference type="InterPro" id="IPR033773">
    <property type="entry name" value="CBX7_C"/>
</dbReference>
<feature type="compositionally biased region" description="Polar residues" evidence="1">
    <location>
        <begin position="401"/>
        <end position="414"/>
    </location>
</feature>
<feature type="region of interest" description="Disordered" evidence="1">
    <location>
        <begin position="174"/>
        <end position="282"/>
    </location>
</feature>
<feature type="compositionally biased region" description="Basic and acidic residues" evidence="1">
    <location>
        <begin position="20"/>
        <end position="37"/>
    </location>
</feature>
<feature type="compositionally biased region" description="Basic and acidic residues" evidence="1">
    <location>
        <begin position="301"/>
        <end position="345"/>
    </location>
</feature>
<gene>
    <name evidence="2" type="ORF">JD844_011405</name>
</gene>
<feature type="region of interest" description="Disordered" evidence="1">
    <location>
        <begin position="1"/>
        <end position="40"/>
    </location>
</feature>
<feature type="region of interest" description="Disordered" evidence="1">
    <location>
        <begin position="92"/>
        <end position="160"/>
    </location>
</feature>
<dbReference type="Proteomes" id="UP000826234">
    <property type="component" value="Unassembled WGS sequence"/>
</dbReference>
<dbReference type="EMBL" id="JAIPUX010000439">
    <property type="protein sequence ID" value="KAH0629371.1"/>
    <property type="molecule type" value="Genomic_DNA"/>
</dbReference>
<feature type="compositionally biased region" description="Polar residues" evidence="1">
    <location>
        <begin position="188"/>
        <end position="198"/>
    </location>
</feature>
<evidence type="ECO:0000313" key="3">
    <source>
        <dbReference type="Proteomes" id="UP000826234"/>
    </source>
</evidence>
<accession>A0ABQ7THZ4</accession>
<protein>
    <recommendedName>
        <fullName evidence="4">Chromobox 4</fullName>
    </recommendedName>
</protein>
<feature type="compositionally biased region" description="Low complexity" evidence="1">
    <location>
        <begin position="123"/>
        <end position="134"/>
    </location>
</feature>
<feature type="region of interest" description="Disordered" evidence="1">
    <location>
        <begin position="297"/>
        <end position="463"/>
    </location>
</feature>
<feature type="compositionally biased region" description="Pro residues" evidence="1">
    <location>
        <begin position="500"/>
        <end position="514"/>
    </location>
</feature>